<accession>A0A3S5BFN4</accession>
<dbReference type="PANTHER" id="PTHR22619">
    <property type="entry name" value="ZINC FINGER SWIM DOMAIN CONTAINING PROTEIN 4, 5, 6"/>
    <property type="match status" value="1"/>
</dbReference>
<reference evidence="3" key="1">
    <citation type="submission" date="2018-11" db="EMBL/GenBank/DDBJ databases">
        <authorList>
            <consortium name="Pathogen Informatics"/>
        </authorList>
    </citation>
    <scope>NUCLEOTIDE SEQUENCE</scope>
</reference>
<organism evidence="3 4">
    <name type="scientific">Protopolystoma xenopodis</name>
    <dbReference type="NCBI Taxonomy" id="117903"/>
    <lineage>
        <taxon>Eukaryota</taxon>
        <taxon>Metazoa</taxon>
        <taxon>Spiralia</taxon>
        <taxon>Lophotrochozoa</taxon>
        <taxon>Platyhelminthes</taxon>
        <taxon>Monogenea</taxon>
        <taxon>Polyopisthocotylea</taxon>
        <taxon>Polystomatidea</taxon>
        <taxon>Polystomatidae</taxon>
        <taxon>Protopolystoma</taxon>
    </lineage>
</organism>
<dbReference type="AlphaFoldDB" id="A0A3S5BFN4"/>
<evidence type="ECO:0000313" key="3">
    <source>
        <dbReference type="EMBL" id="VEL22533.1"/>
    </source>
</evidence>
<dbReference type="InterPro" id="IPR057945">
    <property type="entry name" value="TPR_ZSWIM8"/>
</dbReference>
<dbReference type="EMBL" id="CAAALY010056914">
    <property type="protein sequence ID" value="VEL22533.1"/>
    <property type="molecule type" value="Genomic_DNA"/>
</dbReference>
<dbReference type="OrthoDB" id="10013584at2759"/>
<evidence type="ECO:0000256" key="1">
    <source>
        <dbReference type="SAM" id="MobiDB-lite"/>
    </source>
</evidence>
<keyword evidence="4" id="KW-1185">Reference proteome</keyword>
<name>A0A3S5BFN4_9PLAT</name>
<proteinExistence type="predicted"/>
<protein>
    <recommendedName>
        <fullName evidence="2">ZSWIM8 TPR repeats domain-containing protein</fullName>
    </recommendedName>
</protein>
<sequence length="398" mass="43069">MYPTIDNAELVSAAAAAAAAAPLASNPSLLSGLPVSSRHLPSSRWFSNKQRTSLDAGSLPGHHPSLLSALPLSSRYLSSYLFPNRQRSFRIEGSTAHHHHQHPNAQRPVGVNGQNAVPSRTVRWLVSSRLPRFIGQNNSHHQQNAGLNSFIPLSWNMIDGAVRNGECGLASLRTAAATGSGSCANTNTTTNGTNQAGITPVGVWCQHVVATCLARIRQPKQVVLRAPISESLSKLTKEGLQKFAQNLICQMGAKKILPAAQSILDQLLTSADNPLKDSRGAPDPTAGGAIGDIAAWCFDGAVLREKLRVTLHRFCAPKTTFYSDLTSLACNLPNETEDYNGLLRSLRSCEPRGVWELLSVIADMLRRHDNNGVPLLEILTRCILDAEEVIILFRRHIA</sequence>
<dbReference type="Proteomes" id="UP000784294">
    <property type="component" value="Unassembled WGS sequence"/>
</dbReference>
<evidence type="ECO:0000259" key="2">
    <source>
        <dbReference type="Pfam" id="PF25572"/>
    </source>
</evidence>
<evidence type="ECO:0000313" key="4">
    <source>
        <dbReference type="Proteomes" id="UP000784294"/>
    </source>
</evidence>
<dbReference type="GO" id="GO:0031462">
    <property type="term" value="C:Cul2-RING ubiquitin ligase complex"/>
    <property type="evidence" value="ECO:0007669"/>
    <property type="project" value="TreeGrafter"/>
</dbReference>
<dbReference type="PANTHER" id="PTHR22619:SF1">
    <property type="entry name" value="ZINC FINGER SWIM DOMAIN-CONTAINING PROTEIN 8"/>
    <property type="match status" value="1"/>
</dbReference>
<gene>
    <name evidence="3" type="ORF">PXEA_LOCUS15973</name>
</gene>
<comment type="caution">
    <text evidence="3">The sequence shown here is derived from an EMBL/GenBank/DDBJ whole genome shotgun (WGS) entry which is preliminary data.</text>
</comment>
<dbReference type="Pfam" id="PF25572">
    <property type="entry name" value="TPR_ZSWIM8"/>
    <property type="match status" value="1"/>
</dbReference>
<feature type="domain" description="ZSWIM8 TPR repeats" evidence="2">
    <location>
        <begin position="296"/>
        <end position="391"/>
    </location>
</feature>
<feature type="region of interest" description="Disordered" evidence="1">
    <location>
        <begin position="94"/>
        <end position="114"/>
    </location>
</feature>